<evidence type="ECO:0000313" key="4">
    <source>
        <dbReference type="Proteomes" id="UP000295680"/>
    </source>
</evidence>
<organism evidence="3 4">
    <name type="scientific">Actinocrispum wychmicini</name>
    <dbReference type="NCBI Taxonomy" id="1213861"/>
    <lineage>
        <taxon>Bacteria</taxon>
        <taxon>Bacillati</taxon>
        <taxon>Actinomycetota</taxon>
        <taxon>Actinomycetes</taxon>
        <taxon>Pseudonocardiales</taxon>
        <taxon>Pseudonocardiaceae</taxon>
        <taxon>Actinocrispum</taxon>
    </lineage>
</organism>
<accession>A0A4R2J3F3</accession>
<keyword evidence="3" id="KW-0378">Hydrolase</keyword>
<dbReference type="SUPFAM" id="SSF47090">
    <property type="entry name" value="PGBD-like"/>
    <property type="match status" value="1"/>
</dbReference>
<sequence length="226" mass="24400">MTVSQNGWPIDPPRTARLVDGTNTKLIVVDGPGGDILMYVARQFSARVESLDAPGPADDWGYAHRVIAGTRVWSNHASATAIDLNATQHPSGKRGTFNANQVAAIRAILSECGGLIRWGGDYSGGSPVDEMHWEIVGNFDQVAEWVRNHGNPGPSNRPTLSLGSTGDDVRDVQRVLNAWYPRMDPLVVDGVFGALTRSRVVYAQERLGLKADGIVGPLTWSALGFR</sequence>
<keyword evidence="4" id="KW-1185">Reference proteome</keyword>
<evidence type="ECO:0000259" key="1">
    <source>
        <dbReference type="Pfam" id="PF01471"/>
    </source>
</evidence>
<protein>
    <submittedName>
        <fullName evidence="3">D-alanyl-D-alanine carboxypeptidase-like protein</fullName>
    </submittedName>
</protein>
<gene>
    <name evidence="3" type="ORF">EV192_111177</name>
</gene>
<dbReference type="Pfam" id="PF01471">
    <property type="entry name" value="PG_binding_1"/>
    <property type="match status" value="1"/>
</dbReference>
<name>A0A4R2J3F3_9PSEU</name>
<dbReference type="GO" id="GO:0004180">
    <property type="term" value="F:carboxypeptidase activity"/>
    <property type="evidence" value="ECO:0007669"/>
    <property type="project" value="UniProtKB-KW"/>
</dbReference>
<dbReference type="EMBL" id="SLWS01000011">
    <property type="protein sequence ID" value="TCO52983.1"/>
    <property type="molecule type" value="Genomic_DNA"/>
</dbReference>
<proteinExistence type="predicted"/>
<evidence type="ECO:0000259" key="2">
    <source>
        <dbReference type="Pfam" id="PF13539"/>
    </source>
</evidence>
<feature type="domain" description="Peptidase M15C" evidence="2">
    <location>
        <begin position="69"/>
        <end position="135"/>
    </location>
</feature>
<dbReference type="AlphaFoldDB" id="A0A4R2J3F3"/>
<dbReference type="InterPro" id="IPR036366">
    <property type="entry name" value="PGBDSf"/>
</dbReference>
<dbReference type="Gene3D" id="3.30.1380.10">
    <property type="match status" value="1"/>
</dbReference>
<feature type="domain" description="Peptidoglycan binding-like" evidence="1">
    <location>
        <begin position="165"/>
        <end position="223"/>
    </location>
</feature>
<evidence type="ECO:0000313" key="3">
    <source>
        <dbReference type="EMBL" id="TCO52983.1"/>
    </source>
</evidence>
<dbReference type="SUPFAM" id="SSF55166">
    <property type="entry name" value="Hedgehog/DD-peptidase"/>
    <property type="match status" value="1"/>
</dbReference>
<comment type="caution">
    <text evidence="3">The sequence shown here is derived from an EMBL/GenBank/DDBJ whole genome shotgun (WGS) entry which is preliminary data.</text>
</comment>
<keyword evidence="3" id="KW-0121">Carboxypeptidase</keyword>
<keyword evidence="3" id="KW-0645">Protease</keyword>
<dbReference type="InterPro" id="IPR009045">
    <property type="entry name" value="Zn_M74/Hedgehog-like"/>
</dbReference>
<dbReference type="Proteomes" id="UP000295680">
    <property type="component" value="Unassembled WGS sequence"/>
</dbReference>
<dbReference type="Gene3D" id="1.10.101.10">
    <property type="entry name" value="PGBD-like superfamily/PGBD"/>
    <property type="match status" value="1"/>
</dbReference>
<dbReference type="InterPro" id="IPR039561">
    <property type="entry name" value="Peptidase_M15C"/>
</dbReference>
<dbReference type="InterPro" id="IPR036365">
    <property type="entry name" value="PGBD-like_sf"/>
</dbReference>
<dbReference type="RefSeq" id="WP_165960883.1">
    <property type="nucleotide sequence ID" value="NZ_SLWS01000011.1"/>
</dbReference>
<dbReference type="InterPro" id="IPR002477">
    <property type="entry name" value="Peptidoglycan-bd-like"/>
</dbReference>
<dbReference type="Pfam" id="PF13539">
    <property type="entry name" value="Peptidase_M15_4"/>
    <property type="match status" value="1"/>
</dbReference>
<reference evidence="3 4" key="1">
    <citation type="submission" date="2019-03" db="EMBL/GenBank/DDBJ databases">
        <title>Genomic Encyclopedia of Type Strains, Phase IV (KMG-IV): sequencing the most valuable type-strain genomes for metagenomic binning, comparative biology and taxonomic classification.</title>
        <authorList>
            <person name="Goeker M."/>
        </authorList>
    </citation>
    <scope>NUCLEOTIDE SEQUENCE [LARGE SCALE GENOMIC DNA]</scope>
    <source>
        <strain evidence="3 4">DSM 45934</strain>
    </source>
</reference>